<dbReference type="AlphaFoldDB" id="A0A8C3RQ89"/>
<reference evidence="3" key="2">
    <citation type="submission" date="2025-09" db="UniProtKB">
        <authorList>
            <consortium name="Ensembl"/>
        </authorList>
    </citation>
    <scope>IDENTIFICATION</scope>
</reference>
<proteinExistence type="predicted"/>
<feature type="region of interest" description="Disordered" evidence="1">
    <location>
        <begin position="1"/>
        <end position="38"/>
    </location>
</feature>
<evidence type="ECO:0000256" key="1">
    <source>
        <dbReference type="SAM" id="MobiDB-lite"/>
    </source>
</evidence>
<evidence type="ECO:0000259" key="2">
    <source>
        <dbReference type="Pfam" id="PF03939"/>
    </source>
</evidence>
<organism evidence="3 4">
    <name type="scientific">Chelydra serpentina</name>
    <name type="common">Snapping turtle</name>
    <name type="synonym">Testudo serpentina</name>
    <dbReference type="NCBI Taxonomy" id="8475"/>
    <lineage>
        <taxon>Eukaryota</taxon>
        <taxon>Metazoa</taxon>
        <taxon>Chordata</taxon>
        <taxon>Craniata</taxon>
        <taxon>Vertebrata</taxon>
        <taxon>Euteleostomi</taxon>
        <taxon>Archelosauria</taxon>
        <taxon>Testudinata</taxon>
        <taxon>Testudines</taxon>
        <taxon>Cryptodira</taxon>
        <taxon>Durocryptodira</taxon>
        <taxon>Americhelydia</taxon>
        <taxon>Chelydroidea</taxon>
        <taxon>Chelydridae</taxon>
        <taxon>Chelydra</taxon>
    </lineage>
</organism>
<keyword evidence="4" id="KW-1185">Reference proteome</keyword>
<evidence type="ECO:0000313" key="3">
    <source>
        <dbReference type="Ensembl" id="ENSCSRP00000003301.1"/>
    </source>
</evidence>
<accession>A0A8C3RQ89</accession>
<protein>
    <recommendedName>
        <fullName evidence="2">Large ribosomal subunit protein uL23 N-terminal domain-containing protein</fullName>
    </recommendedName>
</protein>
<reference evidence="3" key="1">
    <citation type="submission" date="2025-08" db="UniProtKB">
        <authorList>
            <consortium name="Ensembl"/>
        </authorList>
    </citation>
    <scope>IDENTIFICATION</scope>
</reference>
<dbReference type="InterPro" id="IPR005633">
    <property type="entry name" value="Ribosomal_uL23_N"/>
</dbReference>
<dbReference type="Proteomes" id="UP000694403">
    <property type="component" value="Unplaced"/>
</dbReference>
<dbReference type="Ensembl" id="ENSCSRT00000003424.1">
    <property type="protein sequence ID" value="ENSCSRP00000003301.1"/>
    <property type="gene ID" value="ENSCSRG00000002516.1"/>
</dbReference>
<name>A0A8C3RQ89_CHESE</name>
<sequence length="80" mass="9166">KKKKKKKKSPMKAKSKALKAKKAVLKGVHSHKKKKIRTSPIFRRKSAPRRNKPDHCITNTLVFIVDVKANKTSDQYRAVS</sequence>
<dbReference type="Pfam" id="PF03939">
    <property type="entry name" value="Ribosomal_L23eN"/>
    <property type="match status" value="1"/>
</dbReference>
<feature type="domain" description="Large ribosomal subunit protein uL23 N-terminal" evidence="2">
    <location>
        <begin position="13"/>
        <end position="44"/>
    </location>
</feature>
<evidence type="ECO:0000313" key="4">
    <source>
        <dbReference type="Proteomes" id="UP000694403"/>
    </source>
</evidence>